<dbReference type="InterPro" id="IPR006028">
    <property type="entry name" value="GABAA/Glycine_rcpt"/>
</dbReference>
<evidence type="ECO:0000259" key="13">
    <source>
        <dbReference type="Pfam" id="PF02932"/>
    </source>
</evidence>
<dbReference type="Pfam" id="PF02932">
    <property type="entry name" value="Neur_chan_memb"/>
    <property type="match status" value="1"/>
</dbReference>
<evidence type="ECO:0000256" key="11">
    <source>
        <dbReference type="SAM" id="Phobius"/>
    </source>
</evidence>
<keyword evidence="10" id="KW-0407">Ion channel</keyword>
<dbReference type="PRINTS" id="PR00253">
    <property type="entry name" value="GABAARECEPTR"/>
</dbReference>
<dbReference type="GO" id="GO:0005254">
    <property type="term" value="F:chloride channel activity"/>
    <property type="evidence" value="ECO:0007669"/>
    <property type="project" value="UniProtKB-ARBA"/>
</dbReference>
<feature type="domain" description="Neurotransmitter-gated ion-channel transmembrane" evidence="13">
    <location>
        <begin position="169"/>
        <end position="264"/>
    </location>
</feature>
<dbReference type="GO" id="GO:0099095">
    <property type="term" value="F:ligand-gated monoatomic anion channel activity"/>
    <property type="evidence" value="ECO:0007669"/>
    <property type="project" value="UniProtKB-ARBA"/>
</dbReference>
<dbReference type="SUPFAM" id="SSF63712">
    <property type="entry name" value="Nicotinic receptor ligand binding domain-like"/>
    <property type="match status" value="1"/>
</dbReference>
<dbReference type="PROSITE" id="PS00236">
    <property type="entry name" value="NEUROTR_ION_CHANNEL"/>
    <property type="match status" value="1"/>
</dbReference>
<keyword evidence="4" id="KW-1003">Cell membrane</keyword>
<dbReference type="InterPro" id="IPR036734">
    <property type="entry name" value="Neur_chan_lig-bd_sf"/>
</dbReference>
<keyword evidence="7 11" id="KW-1133">Transmembrane helix</keyword>
<keyword evidence="5 11" id="KW-0812">Transmembrane</keyword>
<dbReference type="GO" id="GO:0005230">
    <property type="term" value="F:extracellular ligand-gated monoatomic ion channel activity"/>
    <property type="evidence" value="ECO:0007669"/>
    <property type="project" value="InterPro"/>
</dbReference>
<evidence type="ECO:0000313" key="14">
    <source>
        <dbReference type="EMBL" id="CAD7627282.1"/>
    </source>
</evidence>
<evidence type="ECO:0000256" key="5">
    <source>
        <dbReference type="ARBA" id="ARBA00022692"/>
    </source>
</evidence>
<evidence type="ECO:0000256" key="4">
    <source>
        <dbReference type="ARBA" id="ARBA00022475"/>
    </source>
</evidence>
<evidence type="ECO:0000256" key="7">
    <source>
        <dbReference type="ARBA" id="ARBA00022989"/>
    </source>
</evidence>
<name>A0A7R9KQ24_9ACAR</name>
<dbReference type="EMBL" id="CAJPIZ010004598">
    <property type="protein sequence ID" value="CAG2107712.1"/>
    <property type="molecule type" value="Genomic_DNA"/>
</dbReference>
<dbReference type="InterPro" id="IPR036719">
    <property type="entry name" value="Neuro-gated_channel_TM_sf"/>
</dbReference>
<evidence type="ECO:0000256" key="2">
    <source>
        <dbReference type="ARBA" id="ARBA00004236"/>
    </source>
</evidence>
<feature type="non-terminal residue" evidence="14">
    <location>
        <position position="1"/>
    </location>
</feature>
<dbReference type="InterPro" id="IPR006202">
    <property type="entry name" value="Neur_chan_lig-bd"/>
</dbReference>
<sequence length="356" mass="40892">MDLEWFDDGLVFDCPDDLVVLSMEPSLYSRIWTPKLGVPDVKEPGSVELSGQTVVAFKVRTDGYIFIRSRIQLKLFCQLNFKNYPFDEQKCSVKLESRSLSDDNVILKWREDKPFRNAERFNIIGFRLSGYELTNDTVQVIDLFEDETVNRVIVTVSLTREWYHFWLDVYLPSALFVAMSWLSFWLEISAAPARITLGATTMLTLVTNSMTTRDKLPKVSYIHSLDMWIAFCTFMVFASLIEFALVSYLYRSEKTRQQRVKTLQRDLSALSLASLASSTDPLITVSKYLDISDMCSKNKLMAPDLVANLRRLSTATVSTTAHNLKKSLSKTDLSQSFMGRYLKIRCPYELADNIDR</sequence>
<reference evidence="14" key="1">
    <citation type="submission" date="2020-11" db="EMBL/GenBank/DDBJ databases">
        <authorList>
            <person name="Tran Van P."/>
        </authorList>
    </citation>
    <scope>NUCLEOTIDE SEQUENCE</scope>
</reference>
<dbReference type="GO" id="GO:0004888">
    <property type="term" value="F:transmembrane signaling receptor activity"/>
    <property type="evidence" value="ECO:0007669"/>
    <property type="project" value="InterPro"/>
</dbReference>
<protein>
    <submittedName>
        <fullName evidence="14">Uncharacterized protein</fullName>
    </submittedName>
</protein>
<keyword evidence="6" id="KW-0732">Signal</keyword>
<accession>A0A7R9KQ24</accession>
<feature type="transmembrane region" description="Helical" evidence="11">
    <location>
        <begin position="227"/>
        <end position="250"/>
    </location>
</feature>
<keyword evidence="9 11" id="KW-0472">Membrane</keyword>
<evidence type="ECO:0000256" key="10">
    <source>
        <dbReference type="ARBA" id="ARBA00023303"/>
    </source>
</evidence>
<organism evidence="14">
    <name type="scientific">Medioppia subpectinata</name>
    <dbReference type="NCBI Taxonomy" id="1979941"/>
    <lineage>
        <taxon>Eukaryota</taxon>
        <taxon>Metazoa</taxon>
        <taxon>Ecdysozoa</taxon>
        <taxon>Arthropoda</taxon>
        <taxon>Chelicerata</taxon>
        <taxon>Arachnida</taxon>
        <taxon>Acari</taxon>
        <taxon>Acariformes</taxon>
        <taxon>Sarcoptiformes</taxon>
        <taxon>Oribatida</taxon>
        <taxon>Brachypylina</taxon>
        <taxon>Oppioidea</taxon>
        <taxon>Oppiidae</taxon>
        <taxon>Medioppia</taxon>
    </lineage>
</organism>
<evidence type="ECO:0000256" key="3">
    <source>
        <dbReference type="ARBA" id="ARBA00022448"/>
    </source>
</evidence>
<dbReference type="GO" id="GO:0005886">
    <property type="term" value="C:plasma membrane"/>
    <property type="evidence" value="ECO:0007669"/>
    <property type="project" value="UniProtKB-SubCell"/>
</dbReference>
<keyword evidence="3" id="KW-0813">Transport</keyword>
<dbReference type="SUPFAM" id="SSF90112">
    <property type="entry name" value="Neurotransmitter-gated ion-channel transmembrane pore"/>
    <property type="match status" value="1"/>
</dbReference>
<evidence type="ECO:0000256" key="6">
    <source>
        <dbReference type="ARBA" id="ARBA00022729"/>
    </source>
</evidence>
<dbReference type="PANTHER" id="PTHR18945">
    <property type="entry name" value="NEUROTRANSMITTER GATED ION CHANNEL"/>
    <property type="match status" value="1"/>
</dbReference>
<evidence type="ECO:0000256" key="8">
    <source>
        <dbReference type="ARBA" id="ARBA00023065"/>
    </source>
</evidence>
<dbReference type="CDD" id="cd19049">
    <property type="entry name" value="LGIC_TM_anion"/>
    <property type="match status" value="1"/>
</dbReference>
<evidence type="ECO:0000313" key="15">
    <source>
        <dbReference type="Proteomes" id="UP000759131"/>
    </source>
</evidence>
<evidence type="ECO:0000256" key="9">
    <source>
        <dbReference type="ARBA" id="ARBA00023136"/>
    </source>
</evidence>
<keyword evidence="15" id="KW-1185">Reference proteome</keyword>
<dbReference type="InterPro" id="IPR006201">
    <property type="entry name" value="Neur_channel"/>
</dbReference>
<dbReference type="OrthoDB" id="3176171at2759"/>
<dbReference type="Proteomes" id="UP000759131">
    <property type="component" value="Unassembled WGS sequence"/>
</dbReference>
<evidence type="ECO:0000256" key="1">
    <source>
        <dbReference type="ARBA" id="ARBA00004141"/>
    </source>
</evidence>
<keyword evidence="8" id="KW-0406">Ion transport</keyword>
<dbReference type="InterPro" id="IPR006029">
    <property type="entry name" value="Neurotrans-gated_channel_TM"/>
</dbReference>
<dbReference type="InterPro" id="IPR038050">
    <property type="entry name" value="Neuro_actylchol_rec"/>
</dbReference>
<proteinExistence type="predicted"/>
<dbReference type="Pfam" id="PF02931">
    <property type="entry name" value="Neur_chan_LBD"/>
    <property type="match status" value="1"/>
</dbReference>
<evidence type="ECO:0000259" key="12">
    <source>
        <dbReference type="Pfam" id="PF02931"/>
    </source>
</evidence>
<dbReference type="Gene3D" id="2.70.170.10">
    <property type="entry name" value="Neurotransmitter-gated ion-channel ligand-binding domain"/>
    <property type="match status" value="1"/>
</dbReference>
<gene>
    <name evidence="14" type="ORF">OSB1V03_LOCUS7712</name>
</gene>
<feature type="transmembrane region" description="Helical" evidence="11">
    <location>
        <begin position="165"/>
        <end position="186"/>
    </location>
</feature>
<dbReference type="AlphaFoldDB" id="A0A7R9KQ24"/>
<feature type="domain" description="Neurotransmitter-gated ion-channel ligand-binding" evidence="12">
    <location>
        <begin position="2"/>
        <end position="161"/>
    </location>
</feature>
<dbReference type="InterPro" id="IPR018000">
    <property type="entry name" value="Neurotransmitter_ion_chnl_CS"/>
</dbReference>
<comment type="subcellular location">
    <subcellularLocation>
        <location evidence="2">Cell membrane</location>
    </subcellularLocation>
    <subcellularLocation>
        <location evidence="1">Membrane</location>
        <topology evidence="1">Multi-pass membrane protein</topology>
    </subcellularLocation>
</comment>
<dbReference type="Gene3D" id="1.20.58.390">
    <property type="entry name" value="Neurotransmitter-gated ion-channel transmembrane domain"/>
    <property type="match status" value="1"/>
</dbReference>
<dbReference type="EMBL" id="OC859173">
    <property type="protein sequence ID" value="CAD7627282.1"/>
    <property type="molecule type" value="Genomic_DNA"/>
</dbReference>